<feature type="domain" description="LicD/FKTN/FKRP nucleotidyltransferase" evidence="1">
    <location>
        <begin position="27"/>
        <end position="250"/>
    </location>
</feature>
<dbReference type="PANTHER" id="PTHR43404">
    <property type="entry name" value="LIPOPOLYSACCHARIDE CHOLINEPHOSPHOTRANSFERASE LICD"/>
    <property type="match status" value="1"/>
</dbReference>
<proteinExistence type="predicted"/>
<sequence length="290" mass="34182">MADYTPEELKGLQEKSLEMAVYFVDFCKKHDLLCYFCGGGAIGALRHQGFIPWDDDLDFFMPRKDYERLVRLWRKEADTKKYVLMKSNRRYVDRNLFLTIRDRRTTLIKPYQKDLNICHGVALDVLPLDGYPDSKWARKKQVAWALIYSLYCAQTVPENHGRLMALGSRIALALAPSARLRYRIWKFAEKQMTKYPIETCHYITELCSGPGYMKKRYPKEAFDSAVYMPFEGYSMPIPVGYDAYLREAFGDYMTLPPKEKRVAHHDALLLDLEHSYRRYKGKYYCMEEDK</sequence>
<evidence type="ECO:0000313" key="3">
    <source>
        <dbReference type="Proteomes" id="UP000824164"/>
    </source>
</evidence>
<evidence type="ECO:0000313" key="2">
    <source>
        <dbReference type="EMBL" id="HIU03721.1"/>
    </source>
</evidence>
<dbReference type="Pfam" id="PF04991">
    <property type="entry name" value="LicD"/>
    <property type="match status" value="1"/>
</dbReference>
<protein>
    <submittedName>
        <fullName evidence="2">Phosphorylcholine transferase LicD</fullName>
    </submittedName>
</protein>
<reference evidence="2" key="2">
    <citation type="journal article" date="2021" name="PeerJ">
        <title>Extensive microbial diversity within the chicken gut microbiome revealed by metagenomics and culture.</title>
        <authorList>
            <person name="Gilroy R."/>
            <person name="Ravi A."/>
            <person name="Getino M."/>
            <person name="Pursley I."/>
            <person name="Horton D.L."/>
            <person name="Alikhan N.F."/>
            <person name="Baker D."/>
            <person name="Gharbi K."/>
            <person name="Hall N."/>
            <person name="Watson M."/>
            <person name="Adriaenssens E.M."/>
            <person name="Foster-Nyarko E."/>
            <person name="Jarju S."/>
            <person name="Secka A."/>
            <person name="Antonio M."/>
            <person name="Oren A."/>
            <person name="Chaudhuri R.R."/>
            <person name="La Ragione R."/>
            <person name="Hildebrand F."/>
            <person name="Pallen M.J."/>
        </authorList>
    </citation>
    <scope>NUCLEOTIDE SEQUENCE</scope>
    <source>
        <strain evidence="2">CHK187-14744</strain>
    </source>
</reference>
<name>A0A9D1HI19_9FIRM</name>
<accession>A0A9D1HI19</accession>
<organism evidence="2 3">
    <name type="scientific">Candidatus Onthocola gallistercoris</name>
    <dbReference type="NCBI Taxonomy" id="2840876"/>
    <lineage>
        <taxon>Bacteria</taxon>
        <taxon>Bacillati</taxon>
        <taxon>Bacillota</taxon>
        <taxon>Bacilli</taxon>
        <taxon>Candidatus Onthocola</taxon>
    </lineage>
</organism>
<dbReference type="GO" id="GO:0016740">
    <property type="term" value="F:transferase activity"/>
    <property type="evidence" value="ECO:0007669"/>
    <property type="project" value="UniProtKB-KW"/>
</dbReference>
<reference evidence="2" key="1">
    <citation type="submission" date="2020-10" db="EMBL/GenBank/DDBJ databases">
        <authorList>
            <person name="Gilroy R."/>
        </authorList>
    </citation>
    <scope>NUCLEOTIDE SEQUENCE</scope>
    <source>
        <strain evidence="2">CHK187-14744</strain>
    </source>
</reference>
<dbReference type="GO" id="GO:0009100">
    <property type="term" value="P:glycoprotein metabolic process"/>
    <property type="evidence" value="ECO:0007669"/>
    <property type="project" value="UniProtKB-ARBA"/>
</dbReference>
<dbReference type="EMBL" id="DVLT01000069">
    <property type="protein sequence ID" value="HIU03721.1"/>
    <property type="molecule type" value="Genomic_DNA"/>
</dbReference>
<dbReference type="InterPro" id="IPR007074">
    <property type="entry name" value="LicD/FKTN/FKRP_NTP_transf"/>
</dbReference>
<dbReference type="AlphaFoldDB" id="A0A9D1HI19"/>
<evidence type="ECO:0000259" key="1">
    <source>
        <dbReference type="Pfam" id="PF04991"/>
    </source>
</evidence>
<dbReference type="InterPro" id="IPR052942">
    <property type="entry name" value="LPS_cholinephosphotransferase"/>
</dbReference>
<keyword evidence="2" id="KW-0808">Transferase</keyword>
<gene>
    <name evidence="2" type="ORF">IAB63_10770</name>
</gene>
<dbReference type="Proteomes" id="UP000824164">
    <property type="component" value="Unassembled WGS sequence"/>
</dbReference>
<comment type="caution">
    <text evidence="2">The sequence shown here is derived from an EMBL/GenBank/DDBJ whole genome shotgun (WGS) entry which is preliminary data.</text>
</comment>
<dbReference type="PANTHER" id="PTHR43404:SF2">
    <property type="entry name" value="LIPOPOLYSACCHARIDE CHOLINEPHOSPHOTRANSFERASE LICD"/>
    <property type="match status" value="1"/>
</dbReference>